<keyword evidence="4" id="KW-1185">Reference proteome</keyword>
<feature type="transmembrane region" description="Helical" evidence="1">
    <location>
        <begin position="241"/>
        <end position="263"/>
    </location>
</feature>
<name>A0A9P7J369_9AGAM</name>
<keyword evidence="1" id="KW-0812">Transmembrane</keyword>
<feature type="transmembrane region" description="Helical" evidence="1">
    <location>
        <begin position="75"/>
        <end position="103"/>
    </location>
</feature>
<protein>
    <recommendedName>
        <fullName evidence="2">DUF6533 domain-containing protein</fullName>
    </recommendedName>
</protein>
<feature type="domain" description="DUF6533" evidence="2">
    <location>
        <begin position="40"/>
        <end position="79"/>
    </location>
</feature>
<keyword evidence="1" id="KW-1133">Transmembrane helix</keyword>
<proteinExistence type="predicted"/>
<dbReference type="AlphaFoldDB" id="A0A9P7J369"/>
<dbReference type="GeneID" id="64595943"/>
<dbReference type="RefSeq" id="XP_041164410.1">
    <property type="nucleotide sequence ID" value="XM_041302179.1"/>
</dbReference>
<feature type="transmembrane region" description="Helical" evidence="1">
    <location>
        <begin position="115"/>
        <end position="134"/>
    </location>
</feature>
<accession>A0A9P7J369</accession>
<feature type="transmembrane region" description="Helical" evidence="1">
    <location>
        <begin position="164"/>
        <end position="183"/>
    </location>
</feature>
<evidence type="ECO:0000313" key="4">
    <source>
        <dbReference type="Proteomes" id="UP000719766"/>
    </source>
</evidence>
<feature type="transmembrane region" description="Helical" evidence="1">
    <location>
        <begin position="216"/>
        <end position="235"/>
    </location>
</feature>
<dbReference type="Proteomes" id="UP000719766">
    <property type="component" value="Unassembled WGS sequence"/>
</dbReference>
<evidence type="ECO:0000313" key="3">
    <source>
        <dbReference type="EMBL" id="KAG1800424.1"/>
    </source>
</evidence>
<evidence type="ECO:0000259" key="2">
    <source>
        <dbReference type="Pfam" id="PF20151"/>
    </source>
</evidence>
<gene>
    <name evidence="3" type="ORF">HD556DRAFT_1343580</name>
</gene>
<organism evidence="3 4">
    <name type="scientific">Suillus plorans</name>
    <dbReference type="NCBI Taxonomy" id="116603"/>
    <lineage>
        <taxon>Eukaryota</taxon>
        <taxon>Fungi</taxon>
        <taxon>Dikarya</taxon>
        <taxon>Basidiomycota</taxon>
        <taxon>Agaricomycotina</taxon>
        <taxon>Agaricomycetes</taxon>
        <taxon>Agaricomycetidae</taxon>
        <taxon>Boletales</taxon>
        <taxon>Suillineae</taxon>
        <taxon>Suillaceae</taxon>
        <taxon>Suillus</taxon>
    </lineage>
</organism>
<comment type="caution">
    <text evidence="3">The sequence shown here is derived from an EMBL/GenBank/DDBJ whole genome shotgun (WGS) entry which is preliminary data.</text>
</comment>
<dbReference type="OrthoDB" id="2676976at2759"/>
<evidence type="ECO:0000256" key="1">
    <source>
        <dbReference type="SAM" id="Phobius"/>
    </source>
</evidence>
<keyword evidence="1" id="KW-0472">Membrane</keyword>
<dbReference type="InterPro" id="IPR045340">
    <property type="entry name" value="DUF6533"/>
</dbReference>
<reference evidence="3" key="1">
    <citation type="journal article" date="2020" name="New Phytol.">
        <title>Comparative genomics reveals dynamic genome evolution in host specialist ectomycorrhizal fungi.</title>
        <authorList>
            <person name="Lofgren L.A."/>
            <person name="Nguyen N.H."/>
            <person name="Vilgalys R."/>
            <person name="Ruytinx J."/>
            <person name="Liao H.L."/>
            <person name="Branco S."/>
            <person name="Kuo A."/>
            <person name="LaButti K."/>
            <person name="Lipzen A."/>
            <person name="Andreopoulos W."/>
            <person name="Pangilinan J."/>
            <person name="Riley R."/>
            <person name="Hundley H."/>
            <person name="Na H."/>
            <person name="Barry K."/>
            <person name="Grigoriev I.V."/>
            <person name="Stajich J.E."/>
            <person name="Kennedy P.G."/>
        </authorList>
    </citation>
    <scope>NUCLEOTIDE SEQUENCE</scope>
    <source>
        <strain evidence="3">S12</strain>
    </source>
</reference>
<dbReference type="Pfam" id="PF20151">
    <property type="entry name" value="DUF6533"/>
    <property type="match status" value="1"/>
</dbReference>
<dbReference type="EMBL" id="JABBWE010000009">
    <property type="protein sequence ID" value="KAG1800424.1"/>
    <property type="molecule type" value="Genomic_DNA"/>
</dbReference>
<sequence>MGRLLQHRSFVLTYTRDMSFTSGSPSFWPATGCDDLHFRFIVASTTIIFYDYVQACSNVVFVELIWRQRWRLTTVLYIIVSGIVGRSWSWGMVALACTMYAVMSIRVFAMYRRSMRMRIFLIICFLVASAFRGVTDGLASEECVLSESGVCTMSMASMVPFLEGIPSLCIELLFLLLTVRVLVEYVREMQRTRSDDGFGDGHGDIIAILRDHVLHFSCYLILSVMQVATISANGGTDGSRWYISIATFFVTIQQCVLVPRLVIGTREYFSQLDYVSDRVTDLDDMAFAYNPNVNT</sequence>